<dbReference type="InterPro" id="IPR035914">
    <property type="entry name" value="Sperma_CUB_dom_sf"/>
</dbReference>
<evidence type="ECO:0000256" key="3">
    <source>
        <dbReference type="SAM" id="MobiDB-lite"/>
    </source>
</evidence>
<dbReference type="Pfam" id="PF00057">
    <property type="entry name" value="Ldl_recept_a"/>
    <property type="match status" value="1"/>
</dbReference>
<keyword evidence="1 2" id="KW-1015">Disulfide bond</keyword>
<dbReference type="InterPro" id="IPR002172">
    <property type="entry name" value="LDrepeatLR_classA_rpt"/>
</dbReference>
<feature type="signal peptide" evidence="5">
    <location>
        <begin position="1"/>
        <end position="25"/>
    </location>
</feature>
<dbReference type="PANTHER" id="PTHR24652">
    <property type="entry name" value="LOW-DENSITY LIPOPROTEIN RECEPTOR CLASS A DOMAIN-CONTAINING PROTEIN 2"/>
    <property type="match status" value="1"/>
</dbReference>
<dbReference type="OrthoDB" id="6514358at2759"/>
<dbReference type="PROSITE" id="PS01180">
    <property type="entry name" value="CUB"/>
    <property type="match status" value="1"/>
</dbReference>
<protein>
    <recommendedName>
        <fullName evidence="6">CUB domain-containing protein</fullName>
    </recommendedName>
</protein>
<dbReference type="OMA" id="YCSNTLD"/>
<evidence type="ECO:0000259" key="6">
    <source>
        <dbReference type="PROSITE" id="PS01180"/>
    </source>
</evidence>
<dbReference type="Pfam" id="PF00431">
    <property type="entry name" value="CUB"/>
    <property type="match status" value="1"/>
</dbReference>
<organism evidence="7 8">
    <name type="scientific">Magallana gigas</name>
    <name type="common">Pacific oyster</name>
    <name type="synonym">Crassostrea gigas</name>
    <dbReference type="NCBI Taxonomy" id="29159"/>
    <lineage>
        <taxon>Eukaryota</taxon>
        <taxon>Metazoa</taxon>
        <taxon>Spiralia</taxon>
        <taxon>Lophotrochozoa</taxon>
        <taxon>Mollusca</taxon>
        <taxon>Bivalvia</taxon>
        <taxon>Autobranchia</taxon>
        <taxon>Pteriomorphia</taxon>
        <taxon>Ostreida</taxon>
        <taxon>Ostreoidea</taxon>
        <taxon>Ostreidae</taxon>
        <taxon>Magallana</taxon>
    </lineage>
</organism>
<dbReference type="SMART" id="SM00042">
    <property type="entry name" value="CUB"/>
    <property type="match status" value="1"/>
</dbReference>
<feature type="chain" id="PRO_5036464214" description="CUB domain-containing protein" evidence="5">
    <location>
        <begin position="26"/>
        <end position="295"/>
    </location>
</feature>
<dbReference type="Gene3D" id="2.60.120.290">
    <property type="entry name" value="Spermadhesin, CUB domain"/>
    <property type="match status" value="1"/>
</dbReference>
<evidence type="ECO:0000313" key="7">
    <source>
        <dbReference type="EnsemblMetazoa" id="G27906.1:cds"/>
    </source>
</evidence>
<dbReference type="PROSITE" id="PS50068">
    <property type="entry name" value="LDLRA_2"/>
    <property type="match status" value="1"/>
</dbReference>
<dbReference type="InterPro" id="IPR036055">
    <property type="entry name" value="LDL_receptor-like_sf"/>
</dbReference>
<evidence type="ECO:0000256" key="5">
    <source>
        <dbReference type="SAM" id="SignalP"/>
    </source>
</evidence>
<proteinExistence type="predicted"/>
<dbReference type="InterPro" id="IPR042333">
    <property type="entry name" value="LRAD2/Mig-13-like"/>
</dbReference>
<dbReference type="CDD" id="cd00112">
    <property type="entry name" value="LDLa"/>
    <property type="match status" value="1"/>
</dbReference>
<evidence type="ECO:0000313" key="8">
    <source>
        <dbReference type="Proteomes" id="UP000005408"/>
    </source>
</evidence>
<keyword evidence="8" id="KW-1185">Reference proteome</keyword>
<feature type="transmembrane region" description="Helical" evidence="4">
    <location>
        <begin position="195"/>
        <end position="221"/>
    </location>
</feature>
<feature type="region of interest" description="Disordered" evidence="3">
    <location>
        <begin position="254"/>
        <end position="274"/>
    </location>
</feature>
<feature type="disulfide bond" evidence="2">
    <location>
        <begin position="168"/>
        <end position="186"/>
    </location>
</feature>
<evidence type="ECO:0000256" key="2">
    <source>
        <dbReference type="PROSITE-ProRule" id="PRU00124"/>
    </source>
</evidence>
<dbReference type="Proteomes" id="UP000005408">
    <property type="component" value="Unassembled WGS sequence"/>
</dbReference>
<evidence type="ECO:0000256" key="1">
    <source>
        <dbReference type="ARBA" id="ARBA00023157"/>
    </source>
</evidence>
<keyword evidence="4" id="KW-0812">Transmembrane</keyword>
<accession>A0A8W8LG52</accession>
<dbReference type="SMART" id="SM00192">
    <property type="entry name" value="LDLa"/>
    <property type="match status" value="1"/>
</dbReference>
<dbReference type="Gene3D" id="4.10.400.10">
    <property type="entry name" value="Low-density Lipoprotein Receptor"/>
    <property type="match status" value="1"/>
</dbReference>
<keyword evidence="4" id="KW-1133">Transmembrane helix</keyword>
<dbReference type="AlphaFoldDB" id="A0A8W8LG52"/>
<dbReference type="EnsemblMetazoa" id="G27906.1">
    <property type="protein sequence ID" value="G27906.1:cds"/>
    <property type="gene ID" value="G27906"/>
</dbReference>
<keyword evidence="5" id="KW-0732">Signal</keyword>
<dbReference type="SUPFAM" id="SSF49854">
    <property type="entry name" value="Spermadhesin, CUB domain"/>
    <property type="match status" value="1"/>
</dbReference>
<dbReference type="CDD" id="cd00041">
    <property type="entry name" value="CUB"/>
    <property type="match status" value="1"/>
</dbReference>
<dbReference type="InterPro" id="IPR000859">
    <property type="entry name" value="CUB_dom"/>
</dbReference>
<sequence length="295" mass="33920">MKKFDLRNIILMMVFYMTLPRALKAKKYAMDEKCGKTITMDGKIFHSANIQQTFRNNYALNTRCRVLFETMEPYRFIIVFKRLDIEFEPLCDDDNLQIFDGNSTSHPTIKGLPSRICGQERPPGSYVSTSSQIMMAFHSDFYDVRDGFEITLTTFREPPCEGEEEFRCRNGRCISALLQCDGTNNCGDYSDECQWTAGVLVGILGGVLFLTIAGIVAVRFGRKKRLLKMPRKLKKDKTREMTLEIFSTPEEDVKCEHQPTTSSKRSQAPVPEVHQSHCHLYKIGEETRDKTHIKI</sequence>
<keyword evidence="4" id="KW-0472">Membrane</keyword>
<name>A0A8W8LG52_MAGGI</name>
<comment type="caution">
    <text evidence="2">Lacks conserved residue(s) required for the propagation of feature annotation.</text>
</comment>
<reference evidence="7" key="1">
    <citation type="submission" date="2022-08" db="UniProtKB">
        <authorList>
            <consortium name="EnsemblMetazoa"/>
        </authorList>
    </citation>
    <scope>IDENTIFICATION</scope>
    <source>
        <strain evidence="7">05x7-T-G4-1.051#20</strain>
    </source>
</reference>
<dbReference type="SUPFAM" id="SSF57424">
    <property type="entry name" value="LDL receptor-like module"/>
    <property type="match status" value="1"/>
</dbReference>
<feature type="domain" description="CUB" evidence="6">
    <location>
        <begin position="34"/>
        <end position="155"/>
    </location>
</feature>
<dbReference type="PANTHER" id="PTHR24652:SF67">
    <property type="entry name" value="LOW-DENSITY LIPOPROTEIN RECEPTOR CLASS A DOMAIN-CONTAINING PROTEIN 2"/>
    <property type="match status" value="1"/>
</dbReference>
<evidence type="ECO:0000256" key="4">
    <source>
        <dbReference type="SAM" id="Phobius"/>
    </source>
</evidence>